<reference evidence="1 2" key="1">
    <citation type="journal article" date="2014" name="Antonie Van Leeuwenhoek">
        <title>Fictibacillus enclensis sp. nov., isolated from marine sediment.</title>
        <authorList>
            <person name="Dastager S.G."/>
            <person name="Mawlankar R."/>
            <person name="Srinivasan K."/>
            <person name="Tang S.K."/>
            <person name="Lee J.C."/>
            <person name="Ramana V.V."/>
            <person name="Shouche Y.S."/>
        </authorList>
    </citation>
    <scope>NUCLEOTIDE SEQUENCE [LARGE SCALE GENOMIC DNA]</scope>
    <source>
        <strain evidence="1 2">NIO-1003</strain>
    </source>
</reference>
<dbReference type="SUPFAM" id="SSF46785">
    <property type="entry name" value="Winged helix' DNA-binding domain"/>
    <property type="match status" value="1"/>
</dbReference>
<name>A0A0V8J8Y9_9BACL</name>
<dbReference type="InterPro" id="IPR018597">
    <property type="entry name" value="Phage_Tuc2009_YjcQ"/>
</dbReference>
<gene>
    <name evidence="1" type="ORF">AS030_12755</name>
</gene>
<dbReference type="Proteomes" id="UP000054099">
    <property type="component" value="Unassembled WGS sequence"/>
</dbReference>
<accession>A0A0V8J8Y9</accession>
<protein>
    <recommendedName>
        <fullName evidence="3">YjcQ protein</fullName>
    </recommendedName>
</protein>
<evidence type="ECO:0000313" key="2">
    <source>
        <dbReference type="Proteomes" id="UP000054099"/>
    </source>
</evidence>
<sequence length="95" mass="10912">MNKKKLRFAILKEIDAGNAPLNEHDFSVSEEEFDEAINFLTREKYLIGITWGDNRPIVSLIGPIVTEKGETYLEENSLLAKAYKGLKEAREWIKL</sequence>
<comment type="caution">
    <text evidence="1">The sequence shown here is derived from an EMBL/GenBank/DDBJ whole genome shotgun (WGS) entry which is preliminary data.</text>
</comment>
<dbReference type="AlphaFoldDB" id="A0A0V8J8Y9"/>
<evidence type="ECO:0008006" key="3">
    <source>
        <dbReference type="Google" id="ProtNLM"/>
    </source>
</evidence>
<dbReference type="EMBL" id="LNQN01000002">
    <property type="protein sequence ID" value="KSU83429.1"/>
    <property type="molecule type" value="Genomic_DNA"/>
</dbReference>
<organism evidence="1 2">
    <name type="scientific">Fictibacillus enclensis</name>
    <dbReference type="NCBI Taxonomy" id="1017270"/>
    <lineage>
        <taxon>Bacteria</taxon>
        <taxon>Bacillati</taxon>
        <taxon>Bacillota</taxon>
        <taxon>Bacilli</taxon>
        <taxon>Bacillales</taxon>
        <taxon>Fictibacillaceae</taxon>
        <taxon>Fictibacillus</taxon>
    </lineage>
</organism>
<dbReference type="Pfam" id="PF09639">
    <property type="entry name" value="YjcQ"/>
    <property type="match status" value="1"/>
</dbReference>
<proteinExistence type="predicted"/>
<keyword evidence="2" id="KW-1185">Reference proteome</keyword>
<dbReference type="RefSeq" id="WP_061972267.1">
    <property type="nucleotide sequence ID" value="NZ_FMAV01000002.1"/>
</dbReference>
<dbReference type="InterPro" id="IPR036388">
    <property type="entry name" value="WH-like_DNA-bd_sf"/>
</dbReference>
<dbReference type="InterPro" id="IPR036390">
    <property type="entry name" value="WH_DNA-bd_sf"/>
</dbReference>
<dbReference type="Gene3D" id="1.10.10.10">
    <property type="entry name" value="Winged helix-like DNA-binding domain superfamily/Winged helix DNA-binding domain"/>
    <property type="match status" value="1"/>
</dbReference>
<dbReference type="OrthoDB" id="2085166at2"/>
<evidence type="ECO:0000313" key="1">
    <source>
        <dbReference type="EMBL" id="KSU83429.1"/>
    </source>
</evidence>